<feature type="transmembrane region" description="Helical" evidence="1">
    <location>
        <begin position="21"/>
        <end position="45"/>
    </location>
</feature>
<keyword evidence="1" id="KW-0472">Membrane</keyword>
<name>G5IE56_9FIRM</name>
<dbReference type="Proteomes" id="UP000005384">
    <property type="component" value="Unassembled WGS sequence"/>
</dbReference>
<evidence type="ECO:0000313" key="3">
    <source>
        <dbReference type="Proteomes" id="UP000005384"/>
    </source>
</evidence>
<proteinExistence type="predicted"/>
<dbReference type="HOGENOM" id="CLU_098580_1_0_9"/>
<accession>G5IE56</accession>
<organism evidence="2 3">
    <name type="scientific">Hungatella hathewayi WAL-18680</name>
    <dbReference type="NCBI Taxonomy" id="742737"/>
    <lineage>
        <taxon>Bacteria</taxon>
        <taxon>Bacillati</taxon>
        <taxon>Bacillota</taxon>
        <taxon>Clostridia</taxon>
        <taxon>Lachnospirales</taxon>
        <taxon>Lachnospiraceae</taxon>
        <taxon>Hungatella</taxon>
    </lineage>
</organism>
<comment type="caution">
    <text evidence="2">The sequence shown here is derived from an EMBL/GenBank/DDBJ whole genome shotgun (WGS) entry which is preliminary data.</text>
</comment>
<gene>
    <name evidence="2" type="ORF">HMPREF9473_01783</name>
</gene>
<sequence length="189" mass="20656">MRRAEREKRERRINSQCGKNRANAVVIVLAAVFCLIVAGGAGYFVHAANSQPQLQFPQLEPEGNVQSGTLSDPAGRQAELDAIVQEGMLTFSINATPAMRDGKGNANLMIENPPGNGNRFTVTIRREDTGEEIYKSGYLDPEQYIGDAPLDVELPAGEYPCLAYFDAYRISDNAYIGRAAAKITVFVQN</sequence>
<dbReference type="EMBL" id="ADLN01000032">
    <property type="protein sequence ID" value="EHI60196.1"/>
    <property type="molecule type" value="Genomic_DNA"/>
</dbReference>
<keyword evidence="1" id="KW-0812">Transmembrane</keyword>
<dbReference type="AlphaFoldDB" id="G5IE56"/>
<protein>
    <submittedName>
        <fullName evidence="2">Uncharacterized protein</fullName>
    </submittedName>
</protein>
<keyword evidence="3" id="KW-1185">Reference proteome</keyword>
<evidence type="ECO:0000256" key="1">
    <source>
        <dbReference type="SAM" id="Phobius"/>
    </source>
</evidence>
<dbReference type="PATRIC" id="fig|742737.3.peg.1808"/>
<keyword evidence="1" id="KW-1133">Transmembrane helix</keyword>
<evidence type="ECO:0000313" key="2">
    <source>
        <dbReference type="EMBL" id="EHI60196.1"/>
    </source>
</evidence>
<reference evidence="2 3" key="1">
    <citation type="submission" date="2011-08" db="EMBL/GenBank/DDBJ databases">
        <title>The Genome Sequence of Clostridium hathewayi WAL-18680.</title>
        <authorList>
            <consortium name="The Broad Institute Genome Sequencing Platform"/>
            <person name="Earl A."/>
            <person name="Ward D."/>
            <person name="Feldgarden M."/>
            <person name="Gevers D."/>
            <person name="Finegold S.M."/>
            <person name="Summanen P.H."/>
            <person name="Molitoris D.R."/>
            <person name="Song M."/>
            <person name="Daigneault M."/>
            <person name="Allen-Vercoe E."/>
            <person name="Young S.K."/>
            <person name="Zeng Q."/>
            <person name="Gargeya S."/>
            <person name="Fitzgerald M."/>
            <person name="Haas B."/>
            <person name="Abouelleil A."/>
            <person name="Alvarado L."/>
            <person name="Arachchi H.M."/>
            <person name="Berlin A."/>
            <person name="Brown A."/>
            <person name="Chapman S.B."/>
            <person name="Chen Z."/>
            <person name="Dunbar C."/>
            <person name="Freedman E."/>
            <person name="Gearin G."/>
            <person name="Gellesch M."/>
            <person name="Goldberg J."/>
            <person name="Griggs A."/>
            <person name="Gujja S."/>
            <person name="Heiman D."/>
            <person name="Howarth C."/>
            <person name="Larson L."/>
            <person name="Lui A."/>
            <person name="MacDonald P.J.P."/>
            <person name="Montmayeur A."/>
            <person name="Murphy C."/>
            <person name="Neiman D."/>
            <person name="Pearson M."/>
            <person name="Priest M."/>
            <person name="Roberts A."/>
            <person name="Saif S."/>
            <person name="Shea T."/>
            <person name="Shenoy N."/>
            <person name="Sisk P."/>
            <person name="Stolte C."/>
            <person name="Sykes S."/>
            <person name="Wortman J."/>
            <person name="Nusbaum C."/>
            <person name="Birren B."/>
        </authorList>
    </citation>
    <scope>NUCLEOTIDE SEQUENCE [LARGE SCALE GENOMIC DNA]</scope>
    <source>
        <strain evidence="2 3">WAL-18680</strain>
    </source>
</reference>